<protein>
    <submittedName>
        <fullName evidence="2">Uncharacterized protein</fullName>
    </submittedName>
</protein>
<accession>A0A560DIM1</accession>
<dbReference type="Proteomes" id="UP000319949">
    <property type="component" value="Unassembled WGS sequence"/>
</dbReference>
<reference evidence="2 3" key="1">
    <citation type="submission" date="2019-06" db="EMBL/GenBank/DDBJ databases">
        <title>Genomic Encyclopedia of Type Strains, Phase IV (KMG-V): Genome sequencing to study the core and pangenomes of soil and plant-associated prokaryotes.</title>
        <authorList>
            <person name="Whitman W."/>
        </authorList>
    </citation>
    <scope>NUCLEOTIDE SEQUENCE [LARGE SCALE GENOMIC DNA]</scope>
    <source>
        <strain evidence="2 3">BR 510</strain>
    </source>
</reference>
<evidence type="ECO:0000313" key="3">
    <source>
        <dbReference type="Proteomes" id="UP000319949"/>
    </source>
</evidence>
<feature type="coiled-coil region" evidence="1">
    <location>
        <begin position="9"/>
        <end position="36"/>
    </location>
</feature>
<organism evidence="2 3">
    <name type="scientific">Bradyrhizobium stylosanthis</name>
    <dbReference type="NCBI Taxonomy" id="1803665"/>
    <lineage>
        <taxon>Bacteria</taxon>
        <taxon>Pseudomonadati</taxon>
        <taxon>Pseudomonadota</taxon>
        <taxon>Alphaproteobacteria</taxon>
        <taxon>Hyphomicrobiales</taxon>
        <taxon>Nitrobacteraceae</taxon>
        <taxon>Bradyrhizobium</taxon>
    </lineage>
</organism>
<keyword evidence="3" id="KW-1185">Reference proteome</keyword>
<name>A0A560DIM1_9BRAD</name>
<evidence type="ECO:0000313" key="2">
    <source>
        <dbReference type="EMBL" id="TWA96969.1"/>
    </source>
</evidence>
<evidence type="ECO:0000256" key="1">
    <source>
        <dbReference type="SAM" id="Coils"/>
    </source>
</evidence>
<dbReference type="AlphaFoldDB" id="A0A560DIM1"/>
<comment type="caution">
    <text evidence="2">The sequence shown here is derived from an EMBL/GenBank/DDBJ whole genome shotgun (WGS) entry which is preliminary data.</text>
</comment>
<dbReference type="EMBL" id="VITK01000006">
    <property type="protein sequence ID" value="TWA96969.1"/>
    <property type="molecule type" value="Genomic_DNA"/>
</dbReference>
<proteinExistence type="predicted"/>
<sequence>MAARSGWILRAEQQAMADLNAVLTRLNDRLLRLEGELFVLRSLARATLTAGDDHAERMRKLVEAARVALDDEALRPLDKPTRKYVEAASAMVDELLVEPTKARPLFTVIDGGKSS</sequence>
<gene>
    <name evidence="2" type="ORF">FBZ96_10620</name>
</gene>
<keyword evidence="1" id="KW-0175">Coiled coil</keyword>